<feature type="binding site" evidence="13">
    <location>
        <position position="138"/>
    </location>
    <ligand>
        <name>NAD(+)</name>
        <dbReference type="ChEBI" id="CHEBI:57540"/>
    </ligand>
</feature>
<keyword evidence="5 13" id="KW-0479">Metal-binding</keyword>
<organism evidence="16 17">
    <name type="scientific">Candidatus Nomurabacteria bacterium RIFCSPLOWO2_01_FULL_41_12</name>
    <dbReference type="NCBI Taxonomy" id="1801774"/>
    <lineage>
        <taxon>Bacteria</taxon>
        <taxon>Candidatus Nomuraibacteriota</taxon>
    </lineage>
</organism>
<comment type="catalytic activity">
    <reaction evidence="11 13">
        <text>NAD(+) + (deoxyribonucleotide)n-3'-hydroxyl + 5'-phospho-(deoxyribonucleotide)m = (deoxyribonucleotide)n+m + AMP + beta-nicotinamide D-nucleotide.</text>
        <dbReference type="EC" id="6.5.1.2"/>
    </reaction>
</comment>
<dbReference type="InterPro" id="IPR036420">
    <property type="entry name" value="BRCT_dom_sf"/>
</dbReference>
<dbReference type="Gene3D" id="3.30.470.30">
    <property type="entry name" value="DNA ligase/mRNA capping enzyme"/>
    <property type="match status" value="1"/>
</dbReference>
<dbReference type="GO" id="GO:0046872">
    <property type="term" value="F:metal ion binding"/>
    <property type="evidence" value="ECO:0007669"/>
    <property type="project" value="UniProtKB-KW"/>
</dbReference>
<evidence type="ECO:0000256" key="3">
    <source>
        <dbReference type="ARBA" id="ARBA00022598"/>
    </source>
</evidence>
<dbReference type="Pfam" id="PF00533">
    <property type="entry name" value="BRCT"/>
    <property type="match status" value="1"/>
</dbReference>
<dbReference type="PANTHER" id="PTHR23389">
    <property type="entry name" value="CHROMOSOME TRANSMISSION FIDELITY FACTOR 18"/>
    <property type="match status" value="1"/>
</dbReference>
<evidence type="ECO:0000313" key="17">
    <source>
        <dbReference type="Proteomes" id="UP000176187"/>
    </source>
</evidence>
<sequence length="709" mass="79851">MQKFEAKKRIKKLRHEIERLRNAYHIENAPNVTDDVYESLTRELKTLLSEYPEFEDANMPENRVAGKPLSKFIKVKHQIRMLSLNDAFSYEELYEWEKRIKKLLPSNSRFDYFCEVKFDGLAVSLIYKDGRFVGGATRGDGFTGEDITENLRTVKSIPLQLEFNLEKGKRLPTSTIKFLEVRGEVVMSKKTLISLNKKNEREGKPFFANTRNAAAGSMRQLDPKLAAERNLDFFAYDIAQWESYEGDFLPLHSAEHEILRELGFKVDSHQAVCKNLKEVISFIQKFEKVRPNFPYGTDGVVISVDSSELQATLGVVGKAPRYMAAFKYPAERTTTIVKEILINVGRTGVLTPLAVFEPTLVAGSRVSKATLHNMDQIERLGLRIGDTVVIEKAGDVIPKVVEVLTRMRTGKERKVKIPEHCPACGDKVGKKTVSEDASSSVAYYCINPKCPAKNERYLEHFVSVFEIYELGPKILRRFKDEGLITDAADIFTLEKEDIAPLERFGEKSAENIVNEIENKKKIPLGKFLWALGILHVGEETARDLAEHFGTLEKVIISAKQDKNLKNSGAFALGDTGQGTHDAINLLNSYLDIENIGPAVSKSLYNFFRNEHNLNFIKKLQKNRVVIERAEKKKKGKLTGMTFVLTGTLGTMSREIAKEKILSLGGKIVSSVSKNTSYVVAGEDPGSKLKNAEKLGVKILNEKEFLNVLD</sequence>
<name>A0A1F6WV07_9BACT</name>
<keyword evidence="6 13" id="KW-0227">DNA damage</keyword>
<dbReference type="SUPFAM" id="SSF52113">
    <property type="entry name" value="BRCT domain"/>
    <property type="match status" value="1"/>
</dbReference>
<reference evidence="16 17" key="1">
    <citation type="journal article" date="2016" name="Nat. Commun.">
        <title>Thousands of microbial genomes shed light on interconnected biogeochemical processes in an aquifer system.</title>
        <authorList>
            <person name="Anantharaman K."/>
            <person name="Brown C.T."/>
            <person name="Hug L.A."/>
            <person name="Sharon I."/>
            <person name="Castelle C.J."/>
            <person name="Probst A.J."/>
            <person name="Thomas B.C."/>
            <person name="Singh A."/>
            <person name="Wilkins M.J."/>
            <person name="Karaoz U."/>
            <person name="Brodie E.L."/>
            <person name="Williams K.H."/>
            <person name="Hubbard S.S."/>
            <person name="Banfield J.F."/>
        </authorList>
    </citation>
    <scope>NUCLEOTIDE SEQUENCE [LARGE SCALE GENOMIC DNA]</scope>
</reference>
<proteinExistence type="inferred from homology"/>
<keyword evidence="9 13" id="KW-0520">NAD</keyword>
<dbReference type="InterPro" id="IPR013839">
    <property type="entry name" value="DNAligase_adenylation"/>
</dbReference>
<comment type="similarity">
    <text evidence="12 13">Belongs to the NAD-dependent DNA ligase family. LigA subfamily.</text>
</comment>
<evidence type="ECO:0000256" key="9">
    <source>
        <dbReference type="ARBA" id="ARBA00023027"/>
    </source>
</evidence>
<evidence type="ECO:0000256" key="1">
    <source>
        <dbReference type="ARBA" id="ARBA00012722"/>
    </source>
</evidence>
<evidence type="ECO:0000256" key="4">
    <source>
        <dbReference type="ARBA" id="ARBA00022705"/>
    </source>
</evidence>
<dbReference type="SUPFAM" id="SSF50249">
    <property type="entry name" value="Nucleic acid-binding proteins"/>
    <property type="match status" value="1"/>
</dbReference>
<protein>
    <recommendedName>
        <fullName evidence="2 13">DNA ligase</fullName>
        <ecNumber evidence="1 13">6.5.1.2</ecNumber>
    </recommendedName>
    <alternativeName>
        <fullName evidence="13">Polydeoxyribonucleotide synthase [NAD(+)]</fullName>
    </alternativeName>
</protein>
<evidence type="ECO:0000256" key="11">
    <source>
        <dbReference type="ARBA" id="ARBA00034005"/>
    </source>
</evidence>
<dbReference type="Gene3D" id="2.40.50.140">
    <property type="entry name" value="Nucleic acid-binding proteins"/>
    <property type="match status" value="1"/>
</dbReference>
<evidence type="ECO:0000256" key="7">
    <source>
        <dbReference type="ARBA" id="ARBA00022833"/>
    </source>
</evidence>
<dbReference type="InterPro" id="IPR041663">
    <property type="entry name" value="DisA/LigA_HHH"/>
</dbReference>
<dbReference type="InterPro" id="IPR001679">
    <property type="entry name" value="DNA_ligase"/>
</dbReference>
<dbReference type="AlphaFoldDB" id="A0A1F6WV07"/>
<dbReference type="CDD" id="cd00114">
    <property type="entry name" value="LIGANc"/>
    <property type="match status" value="1"/>
</dbReference>
<comment type="caution">
    <text evidence="13">Lacks conserved residue(s) required for the propagation of feature annotation.</text>
</comment>
<dbReference type="PROSITE" id="PS50172">
    <property type="entry name" value="BRCT"/>
    <property type="match status" value="1"/>
</dbReference>
<evidence type="ECO:0000313" key="16">
    <source>
        <dbReference type="EMBL" id="OGI85717.1"/>
    </source>
</evidence>
<evidence type="ECO:0000259" key="15">
    <source>
        <dbReference type="PROSITE" id="PS50172"/>
    </source>
</evidence>
<dbReference type="GO" id="GO:0005829">
    <property type="term" value="C:cytosol"/>
    <property type="evidence" value="ECO:0007669"/>
    <property type="project" value="TreeGrafter"/>
</dbReference>
<accession>A0A1F6WV07</accession>
<dbReference type="SUPFAM" id="SSF47781">
    <property type="entry name" value="RuvA domain 2-like"/>
    <property type="match status" value="1"/>
</dbReference>
<dbReference type="SUPFAM" id="SSF56091">
    <property type="entry name" value="DNA ligase/mRNA capping enzyme, catalytic domain"/>
    <property type="match status" value="1"/>
</dbReference>
<keyword evidence="13" id="KW-0464">Manganese</keyword>
<dbReference type="GO" id="GO:0006281">
    <property type="term" value="P:DNA repair"/>
    <property type="evidence" value="ECO:0007669"/>
    <property type="project" value="UniProtKB-KW"/>
</dbReference>
<feature type="binding site" evidence="13">
    <location>
        <position position="445"/>
    </location>
    <ligand>
        <name>Zn(2+)</name>
        <dbReference type="ChEBI" id="CHEBI:29105"/>
    </ligand>
</feature>
<dbReference type="PIRSF" id="PIRSF001604">
    <property type="entry name" value="LigA"/>
    <property type="match status" value="1"/>
</dbReference>
<evidence type="ECO:0000256" key="13">
    <source>
        <dbReference type="HAMAP-Rule" id="MF_01588"/>
    </source>
</evidence>
<dbReference type="STRING" id="1801774.A3A05_03130"/>
<dbReference type="SMART" id="SM00532">
    <property type="entry name" value="LIGANc"/>
    <property type="match status" value="1"/>
</dbReference>
<dbReference type="Pfam" id="PF01653">
    <property type="entry name" value="DNA_ligase_aden"/>
    <property type="match status" value="1"/>
</dbReference>
<dbReference type="HAMAP" id="MF_01588">
    <property type="entry name" value="DNA_ligase_A"/>
    <property type="match status" value="1"/>
</dbReference>
<dbReference type="PANTHER" id="PTHR23389:SF9">
    <property type="entry name" value="DNA LIGASE"/>
    <property type="match status" value="1"/>
</dbReference>
<dbReference type="InterPro" id="IPR010994">
    <property type="entry name" value="RuvA_2-like"/>
</dbReference>
<dbReference type="SMART" id="SM00292">
    <property type="entry name" value="BRCT"/>
    <property type="match status" value="1"/>
</dbReference>
<feature type="binding site" evidence="13">
    <location>
        <position position="424"/>
    </location>
    <ligand>
        <name>Zn(2+)</name>
        <dbReference type="ChEBI" id="CHEBI:29105"/>
    </ligand>
</feature>
<dbReference type="PROSITE" id="PS01055">
    <property type="entry name" value="DNA_LIGASE_N1"/>
    <property type="match status" value="1"/>
</dbReference>
<feature type="binding site" evidence="13">
    <location>
        <position position="115"/>
    </location>
    <ligand>
        <name>NAD(+)</name>
        <dbReference type="ChEBI" id="CHEBI:57540"/>
    </ligand>
</feature>
<dbReference type="InterPro" id="IPR004150">
    <property type="entry name" value="NAD_DNA_ligase_OB"/>
</dbReference>
<evidence type="ECO:0000256" key="12">
    <source>
        <dbReference type="ARBA" id="ARBA00060881"/>
    </source>
</evidence>
<dbReference type="FunFam" id="3.30.470.30:FF:000001">
    <property type="entry name" value="DNA ligase"/>
    <property type="match status" value="1"/>
</dbReference>
<dbReference type="InterPro" id="IPR012340">
    <property type="entry name" value="NA-bd_OB-fold"/>
</dbReference>
<dbReference type="FunFam" id="2.40.50.140:FF:000012">
    <property type="entry name" value="DNA ligase"/>
    <property type="match status" value="1"/>
</dbReference>
<feature type="binding site" evidence="13">
    <location>
        <position position="184"/>
    </location>
    <ligand>
        <name>NAD(+)</name>
        <dbReference type="ChEBI" id="CHEBI:57540"/>
    </ligand>
</feature>
<evidence type="ECO:0000256" key="14">
    <source>
        <dbReference type="SAM" id="Coils"/>
    </source>
</evidence>
<feature type="active site" description="N6-AMP-lysine intermediate" evidence="13">
    <location>
        <position position="117"/>
    </location>
</feature>
<comment type="function">
    <text evidence="13">DNA ligase that catalyzes the formation of phosphodiester linkages between 5'-phosphoryl and 3'-hydroxyl groups in double-stranded DNA using NAD as a coenzyme and as the energy source for the reaction. It is essential for DNA replication and repair of damaged DNA.</text>
</comment>
<dbReference type="Gene3D" id="6.20.10.30">
    <property type="match status" value="1"/>
</dbReference>
<keyword evidence="3 13" id="KW-0436">Ligase</keyword>
<feature type="binding site" evidence="13">
    <location>
        <position position="421"/>
    </location>
    <ligand>
        <name>Zn(2+)</name>
        <dbReference type="ChEBI" id="CHEBI:29105"/>
    </ligand>
</feature>
<dbReference type="Gene3D" id="3.40.50.10190">
    <property type="entry name" value="BRCT domain"/>
    <property type="match status" value="1"/>
</dbReference>
<evidence type="ECO:0000256" key="8">
    <source>
        <dbReference type="ARBA" id="ARBA00022842"/>
    </source>
</evidence>
<dbReference type="Pfam" id="PF03120">
    <property type="entry name" value="OB_DNA_ligase"/>
    <property type="match status" value="1"/>
</dbReference>
<gene>
    <name evidence="13" type="primary">ligA</name>
    <name evidence="16" type="ORF">A3A05_03130</name>
</gene>
<dbReference type="InterPro" id="IPR001357">
    <property type="entry name" value="BRCT_dom"/>
</dbReference>
<comment type="cofactor">
    <cofactor evidence="13">
        <name>Mg(2+)</name>
        <dbReference type="ChEBI" id="CHEBI:18420"/>
    </cofactor>
    <cofactor evidence="13">
        <name>Mn(2+)</name>
        <dbReference type="ChEBI" id="CHEBI:29035"/>
    </cofactor>
</comment>
<dbReference type="EMBL" id="MFUY01000024">
    <property type="protein sequence ID" value="OGI85717.1"/>
    <property type="molecule type" value="Genomic_DNA"/>
</dbReference>
<evidence type="ECO:0000256" key="10">
    <source>
        <dbReference type="ARBA" id="ARBA00023204"/>
    </source>
</evidence>
<dbReference type="Gene3D" id="1.10.287.610">
    <property type="entry name" value="Helix hairpin bin"/>
    <property type="match status" value="1"/>
</dbReference>
<feature type="binding site" evidence="13">
    <location>
        <position position="450"/>
    </location>
    <ligand>
        <name>Zn(2+)</name>
        <dbReference type="ChEBI" id="CHEBI:29105"/>
    </ligand>
</feature>
<dbReference type="NCBIfam" id="TIGR00575">
    <property type="entry name" value="dnlj"/>
    <property type="match status" value="1"/>
</dbReference>
<dbReference type="GO" id="GO:0003911">
    <property type="term" value="F:DNA ligase (NAD+) activity"/>
    <property type="evidence" value="ECO:0007669"/>
    <property type="project" value="UniProtKB-UniRule"/>
</dbReference>
<evidence type="ECO:0000256" key="5">
    <source>
        <dbReference type="ARBA" id="ARBA00022723"/>
    </source>
</evidence>
<dbReference type="InterPro" id="IPR013840">
    <property type="entry name" value="DNAligase_N"/>
</dbReference>
<feature type="binding site" evidence="13">
    <location>
        <begin position="83"/>
        <end position="84"/>
    </location>
    <ligand>
        <name>NAD(+)</name>
        <dbReference type="ChEBI" id="CHEBI:57540"/>
    </ligand>
</feature>
<keyword evidence="10 13" id="KW-0234">DNA repair</keyword>
<keyword evidence="7 13" id="KW-0862">Zinc</keyword>
<comment type="caution">
    <text evidence="16">The sequence shown here is derived from an EMBL/GenBank/DDBJ whole genome shotgun (WGS) entry which is preliminary data.</text>
</comment>
<keyword evidence="8 13" id="KW-0460">Magnesium</keyword>
<dbReference type="Proteomes" id="UP000176187">
    <property type="component" value="Unassembled WGS sequence"/>
</dbReference>
<evidence type="ECO:0000256" key="6">
    <source>
        <dbReference type="ARBA" id="ARBA00022763"/>
    </source>
</evidence>
<dbReference type="CDD" id="cd17748">
    <property type="entry name" value="BRCT_DNA_ligase_like"/>
    <property type="match status" value="1"/>
</dbReference>
<dbReference type="Pfam" id="PF12826">
    <property type="entry name" value="HHH_2"/>
    <property type="match status" value="1"/>
</dbReference>
<feature type="binding site" evidence="13">
    <location>
        <position position="327"/>
    </location>
    <ligand>
        <name>NAD(+)</name>
        <dbReference type="ChEBI" id="CHEBI:57540"/>
    </ligand>
</feature>
<dbReference type="GO" id="GO:0006260">
    <property type="term" value="P:DNA replication"/>
    <property type="evidence" value="ECO:0007669"/>
    <property type="project" value="UniProtKB-KW"/>
</dbReference>
<dbReference type="Pfam" id="PF14520">
    <property type="entry name" value="HHH_5"/>
    <property type="match status" value="1"/>
</dbReference>
<feature type="domain" description="BRCT" evidence="15">
    <location>
        <begin position="632"/>
        <end position="709"/>
    </location>
</feature>
<keyword evidence="4 13" id="KW-0235">DNA replication</keyword>
<dbReference type="NCBIfam" id="NF005932">
    <property type="entry name" value="PRK07956.1"/>
    <property type="match status" value="1"/>
</dbReference>
<dbReference type="InterPro" id="IPR018239">
    <property type="entry name" value="DNA_ligase_AS"/>
</dbReference>
<keyword evidence="14" id="KW-0175">Coiled coil</keyword>
<feature type="coiled-coil region" evidence="14">
    <location>
        <begin position="3"/>
        <end position="57"/>
    </location>
</feature>
<dbReference type="Gene3D" id="1.10.150.20">
    <property type="entry name" value="5' to 3' exonuclease, C-terminal subdomain"/>
    <property type="match status" value="2"/>
</dbReference>
<dbReference type="EC" id="6.5.1.2" evidence="1 13"/>
<evidence type="ECO:0000256" key="2">
    <source>
        <dbReference type="ARBA" id="ARBA00013308"/>
    </source>
</evidence>